<dbReference type="InterPro" id="IPR002656">
    <property type="entry name" value="Acyl_transf_3_dom"/>
</dbReference>
<dbReference type="GO" id="GO:0000271">
    <property type="term" value="P:polysaccharide biosynthetic process"/>
    <property type="evidence" value="ECO:0007669"/>
    <property type="project" value="TreeGrafter"/>
</dbReference>
<feature type="transmembrane region" description="Helical" evidence="1">
    <location>
        <begin position="157"/>
        <end position="184"/>
    </location>
</feature>
<dbReference type="Pfam" id="PF01757">
    <property type="entry name" value="Acyl_transf_3"/>
    <property type="match status" value="1"/>
</dbReference>
<feature type="transmembrane region" description="Helical" evidence="1">
    <location>
        <begin position="116"/>
        <end position="137"/>
    </location>
</feature>
<evidence type="ECO:0000313" key="4">
    <source>
        <dbReference type="Proteomes" id="UP000318050"/>
    </source>
</evidence>
<feature type="transmembrane region" description="Helical" evidence="1">
    <location>
        <begin position="338"/>
        <end position="358"/>
    </location>
</feature>
<dbReference type="AlphaFoldDB" id="A0A560I134"/>
<reference evidence="3 4" key="1">
    <citation type="submission" date="2019-06" db="EMBL/GenBank/DDBJ databases">
        <title>Genomic Encyclopedia of Type Strains, Phase IV (KMG-V): Genome sequencing to study the core and pangenomes of soil and plant-associated prokaryotes.</title>
        <authorList>
            <person name="Whitman W."/>
        </authorList>
    </citation>
    <scope>NUCLEOTIDE SEQUENCE [LARGE SCALE GENOMIC DNA]</scope>
    <source>
        <strain evidence="3 4">BR 11140</strain>
    </source>
</reference>
<comment type="caution">
    <text evidence="3">The sequence shown here is derived from an EMBL/GenBank/DDBJ whole genome shotgun (WGS) entry which is preliminary data.</text>
</comment>
<dbReference type="GO" id="GO:0016747">
    <property type="term" value="F:acyltransferase activity, transferring groups other than amino-acyl groups"/>
    <property type="evidence" value="ECO:0007669"/>
    <property type="project" value="InterPro"/>
</dbReference>
<sequence>MSVLNSVENLTDLNTKAPDRNKAFDGIRGYAALIVIIFHSLLGFNMGFVSDSLFAPLLSIPDAYHIFVKFLISTFSGHIAVDIFFAMSGCVLIMSSQRCLKAGDIRGSVIFVIRRAFRIMPALLFCVSVIAAVFWALSFSFPGMIAPYTKDQVFDNLMLWGMPIHGASWTLRVEMLAIPALAIVGLLYKKVGNAGLIFFLIFSILSFENPKLCLNHPDLSSSLIYFSLGALIPTELGAAIGKVRANIWLLIAAMMYERFLFSPYEGATIKIAQAGLCFWFLCQIYYGVPRKVVAFLSSPGSVFLGKISYSIYLWNVLFLNVMFALRPLFPVWMQSHPVISGSFASIFIGLATIPIAAVSEKYIERPFVALGKRIEDLFLHLTGGNSFPQVVSKT</sequence>
<dbReference type="GO" id="GO:0016020">
    <property type="term" value="C:membrane"/>
    <property type="evidence" value="ECO:0007669"/>
    <property type="project" value="TreeGrafter"/>
</dbReference>
<dbReference type="InterPro" id="IPR050879">
    <property type="entry name" value="Acyltransferase_3"/>
</dbReference>
<feature type="domain" description="Acyltransferase 3" evidence="2">
    <location>
        <begin position="22"/>
        <end position="350"/>
    </location>
</feature>
<evidence type="ECO:0000259" key="2">
    <source>
        <dbReference type="Pfam" id="PF01757"/>
    </source>
</evidence>
<dbReference type="EMBL" id="VITT01000018">
    <property type="protein sequence ID" value="TWB52637.1"/>
    <property type="molecule type" value="Genomic_DNA"/>
</dbReference>
<feature type="transmembrane region" description="Helical" evidence="1">
    <location>
        <begin position="309"/>
        <end position="332"/>
    </location>
</feature>
<keyword evidence="1" id="KW-1133">Transmembrane helix</keyword>
<evidence type="ECO:0000256" key="1">
    <source>
        <dbReference type="SAM" id="Phobius"/>
    </source>
</evidence>
<feature type="transmembrane region" description="Helical" evidence="1">
    <location>
        <begin position="70"/>
        <end position="95"/>
    </location>
</feature>
<dbReference type="PANTHER" id="PTHR23028">
    <property type="entry name" value="ACETYLTRANSFERASE"/>
    <property type="match status" value="1"/>
</dbReference>
<evidence type="ECO:0000313" key="3">
    <source>
        <dbReference type="EMBL" id="TWB52637.1"/>
    </source>
</evidence>
<feature type="transmembrane region" description="Helical" evidence="1">
    <location>
        <begin position="267"/>
        <end position="288"/>
    </location>
</feature>
<feature type="transmembrane region" description="Helical" evidence="1">
    <location>
        <begin position="219"/>
        <end position="238"/>
    </location>
</feature>
<organism evidence="3 4">
    <name type="scientific">Nitrospirillum amazonense</name>
    <dbReference type="NCBI Taxonomy" id="28077"/>
    <lineage>
        <taxon>Bacteria</taxon>
        <taxon>Pseudomonadati</taxon>
        <taxon>Pseudomonadota</taxon>
        <taxon>Alphaproteobacteria</taxon>
        <taxon>Rhodospirillales</taxon>
        <taxon>Azospirillaceae</taxon>
        <taxon>Nitrospirillum</taxon>
    </lineage>
</organism>
<feature type="transmembrane region" description="Helical" evidence="1">
    <location>
        <begin position="191"/>
        <end position="207"/>
    </location>
</feature>
<keyword evidence="1" id="KW-0812">Transmembrane</keyword>
<keyword evidence="1" id="KW-0472">Membrane</keyword>
<protein>
    <submittedName>
        <fullName evidence="3">Peptidoglycan/LPS O-acetylase OafA/YrhL</fullName>
    </submittedName>
</protein>
<gene>
    <name evidence="3" type="ORF">FBZ92_1182</name>
</gene>
<dbReference type="PANTHER" id="PTHR23028:SF53">
    <property type="entry name" value="ACYL_TRANSF_3 DOMAIN-CONTAINING PROTEIN"/>
    <property type="match status" value="1"/>
</dbReference>
<dbReference type="Proteomes" id="UP000318050">
    <property type="component" value="Unassembled WGS sequence"/>
</dbReference>
<dbReference type="OrthoDB" id="505919at2"/>
<name>A0A560I134_9PROT</name>
<accession>A0A560I134</accession>
<feature type="transmembrane region" description="Helical" evidence="1">
    <location>
        <begin position="30"/>
        <end position="50"/>
    </location>
</feature>
<proteinExistence type="predicted"/>